<proteinExistence type="predicted"/>
<comment type="caution">
    <text evidence="3">The sequence shown here is derived from an EMBL/GenBank/DDBJ whole genome shotgun (WGS) entry which is preliminary data.</text>
</comment>
<dbReference type="Proteomes" id="UP000248795">
    <property type="component" value="Unassembled WGS sequence"/>
</dbReference>
<evidence type="ECO:0000313" key="3">
    <source>
        <dbReference type="EMBL" id="PZF77465.1"/>
    </source>
</evidence>
<organism evidence="3 4">
    <name type="scientific">Aestuariivirga litoralis</name>
    <dbReference type="NCBI Taxonomy" id="2650924"/>
    <lineage>
        <taxon>Bacteria</taxon>
        <taxon>Pseudomonadati</taxon>
        <taxon>Pseudomonadota</taxon>
        <taxon>Alphaproteobacteria</taxon>
        <taxon>Hyphomicrobiales</taxon>
        <taxon>Aestuariivirgaceae</taxon>
        <taxon>Aestuariivirga</taxon>
    </lineage>
</organism>
<evidence type="ECO:0000256" key="1">
    <source>
        <dbReference type="SAM" id="MobiDB-lite"/>
    </source>
</evidence>
<reference evidence="4" key="1">
    <citation type="submission" date="2018-06" db="EMBL/GenBank/DDBJ databases">
        <title>Aestuariibacter litoralis strain KCTC 52945T.</title>
        <authorList>
            <person name="Li X."/>
            <person name="Salam N."/>
            <person name="Li J.-L."/>
            <person name="Chen Y.-M."/>
            <person name="Yang Z.-W."/>
            <person name="Zhang L.-Y."/>
            <person name="Han M.-X."/>
            <person name="Xiao M."/>
            <person name="Li W.-J."/>
        </authorList>
    </citation>
    <scope>NUCLEOTIDE SEQUENCE [LARGE SCALE GENOMIC DNA]</scope>
    <source>
        <strain evidence="4">KCTC 52945</strain>
    </source>
</reference>
<feature type="compositionally biased region" description="Polar residues" evidence="1">
    <location>
        <begin position="1"/>
        <end position="16"/>
    </location>
</feature>
<name>A0A2W2APY6_9HYPH</name>
<gene>
    <name evidence="3" type="ORF">DK847_09110</name>
</gene>
<feature type="region of interest" description="Disordered" evidence="1">
    <location>
        <begin position="1"/>
        <end position="25"/>
    </location>
</feature>
<accession>A0A2W2APY6</accession>
<keyword evidence="2" id="KW-1133">Transmembrane helix</keyword>
<dbReference type="EMBL" id="QKVK01000003">
    <property type="protein sequence ID" value="PZF77465.1"/>
    <property type="molecule type" value="Genomic_DNA"/>
</dbReference>
<keyword evidence="4" id="KW-1185">Reference proteome</keyword>
<keyword evidence="2" id="KW-0812">Transmembrane</keyword>
<dbReference type="AlphaFoldDB" id="A0A2W2APY6"/>
<feature type="transmembrane region" description="Helical" evidence="2">
    <location>
        <begin position="130"/>
        <end position="149"/>
    </location>
</feature>
<protein>
    <submittedName>
        <fullName evidence="3">Uncharacterized protein</fullName>
    </submittedName>
</protein>
<keyword evidence="2" id="KW-0472">Membrane</keyword>
<evidence type="ECO:0000256" key="2">
    <source>
        <dbReference type="SAM" id="Phobius"/>
    </source>
</evidence>
<evidence type="ECO:0000313" key="4">
    <source>
        <dbReference type="Proteomes" id="UP000248795"/>
    </source>
</evidence>
<dbReference type="RefSeq" id="WP_111197932.1">
    <property type="nucleotide sequence ID" value="NZ_QKVK01000003.1"/>
</dbReference>
<sequence>MTDGNSKSLATQNSSKELADPEAINLGRSDMLDLSGLTDQQKAELKKQYASSMISMKTKAEELKMDVGALDAAIGSFTDQASKAAQSGISATISHSQTSTIGRTEVIVGNTEKAAAGKLTRSALGEQDRTIWIVAIIAVAVIVVALLIVNR</sequence>